<dbReference type="EMBL" id="JASNJE010000057">
    <property type="protein sequence ID" value="MDK3075849.1"/>
    <property type="molecule type" value="Genomic_DNA"/>
</dbReference>
<evidence type="ECO:0000313" key="6">
    <source>
        <dbReference type="Proteomes" id="UP001227126"/>
    </source>
</evidence>
<dbReference type="Proteomes" id="UP001227126">
    <property type="component" value="Unassembled WGS sequence"/>
</dbReference>
<dbReference type="Gene3D" id="1.20.120.530">
    <property type="entry name" value="GntR ligand-binding domain-like"/>
    <property type="match status" value="1"/>
</dbReference>
<dbReference type="SUPFAM" id="SSF46785">
    <property type="entry name" value="Winged helix' DNA-binding domain"/>
    <property type="match status" value="1"/>
</dbReference>
<keyword evidence="1" id="KW-0805">Transcription regulation</keyword>
<dbReference type="Gene3D" id="1.10.10.10">
    <property type="entry name" value="Winged helix-like DNA-binding domain superfamily/Winged helix DNA-binding domain"/>
    <property type="match status" value="1"/>
</dbReference>
<gene>
    <name evidence="5" type="ORF">QO034_22610</name>
</gene>
<dbReference type="SUPFAM" id="SSF48008">
    <property type="entry name" value="GntR ligand-binding domain-like"/>
    <property type="match status" value="1"/>
</dbReference>
<evidence type="ECO:0000256" key="3">
    <source>
        <dbReference type="ARBA" id="ARBA00023163"/>
    </source>
</evidence>
<dbReference type="InterPro" id="IPR000524">
    <property type="entry name" value="Tscrpt_reg_HTH_GntR"/>
</dbReference>
<dbReference type="InterPro" id="IPR036390">
    <property type="entry name" value="WH_DNA-bd_sf"/>
</dbReference>
<dbReference type="PANTHER" id="PTHR43537:SF49">
    <property type="entry name" value="TRANSCRIPTIONAL REGULATORY PROTEIN"/>
    <property type="match status" value="1"/>
</dbReference>
<organism evidence="5 6">
    <name type="scientific">Sedimentitalea xiamensis</name>
    <dbReference type="NCBI Taxonomy" id="3050037"/>
    <lineage>
        <taxon>Bacteria</taxon>
        <taxon>Pseudomonadati</taxon>
        <taxon>Pseudomonadota</taxon>
        <taxon>Alphaproteobacteria</taxon>
        <taxon>Rhodobacterales</taxon>
        <taxon>Paracoccaceae</taxon>
        <taxon>Sedimentitalea</taxon>
    </lineage>
</organism>
<dbReference type="SMART" id="SM00345">
    <property type="entry name" value="HTH_GNTR"/>
    <property type="match status" value="1"/>
</dbReference>
<dbReference type="InterPro" id="IPR036388">
    <property type="entry name" value="WH-like_DNA-bd_sf"/>
</dbReference>
<keyword evidence="6" id="KW-1185">Reference proteome</keyword>
<feature type="domain" description="HTH gntR-type" evidence="4">
    <location>
        <begin position="3"/>
        <end position="73"/>
    </location>
</feature>
<evidence type="ECO:0000313" key="5">
    <source>
        <dbReference type="EMBL" id="MDK3075849.1"/>
    </source>
</evidence>
<dbReference type="InterPro" id="IPR008920">
    <property type="entry name" value="TF_FadR/GntR_C"/>
</dbReference>
<accession>A0ABT7FL18</accession>
<protein>
    <submittedName>
        <fullName evidence="5">GntR family transcriptional regulator</fullName>
    </submittedName>
</protein>
<dbReference type="PROSITE" id="PS50949">
    <property type="entry name" value="HTH_GNTR"/>
    <property type="match status" value="1"/>
</dbReference>
<comment type="caution">
    <text evidence="5">The sequence shown here is derived from an EMBL/GenBank/DDBJ whole genome shotgun (WGS) entry which is preliminary data.</text>
</comment>
<dbReference type="SMART" id="SM00895">
    <property type="entry name" value="FCD"/>
    <property type="match status" value="1"/>
</dbReference>
<dbReference type="PRINTS" id="PR00035">
    <property type="entry name" value="HTHGNTR"/>
</dbReference>
<keyword evidence="2" id="KW-0238">DNA-binding</keyword>
<name>A0ABT7FL18_9RHOB</name>
<dbReference type="PANTHER" id="PTHR43537">
    <property type="entry name" value="TRANSCRIPTIONAL REGULATOR, GNTR FAMILY"/>
    <property type="match status" value="1"/>
</dbReference>
<evidence type="ECO:0000256" key="1">
    <source>
        <dbReference type="ARBA" id="ARBA00023015"/>
    </source>
</evidence>
<evidence type="ECO:0000259" key="4">
    <source>
        <dbReference type="PROSITE" id="PS50949"/>
    </source>
</evidence>
<dbReference type="CDD" id="cd07377">
    <property type="entry name" value="WHTH_GntR"/>
    <property type="match status" value="1"/>
</dbReference>
<dbReference type="Pfam" id="PF00392">
    <property type="entry name" value="GntR"/>
    <property type="match status" value="1"/>
</dbReference>
<evidence type="ECO:0000256" key="2">
    <source>
        <dbReference type="ARBA" id="ARBA00023125"/>
    </source>
</evidence>
<sequence>MNFTLKDHTFEVLRDAILGMNIYQADADLRLDERQLAESLGISRTPIREALARLAQDGLVEILPRKGVFVLRKGREEILEMIVTWAALESMAARLATQNASDAELRDLRVFAMKHSSDAVRAELQEYSDANIRFHQTILELSGCTLLKRMADGLFMHMQAIRRRAMGESDRARRSVADHMEIIEALESRDGDLASRRVREHTMRLHDHISKTWTRLESMGALRPEAVEGPL</sequence>
<dbReference type="Pfam" id="PF07729">
    <property type="entry name" value="FCD"/>
    <property type="match status" value="1"/>
</dbReference>
<dbReference type="InterPro" id="IPR011711">
    <property type="entry name" value="GntR_C"/>
</dbReference>
<reference evidence="5 6" key="1">
    <citation type="submission" date="2023-05" db="EMBL/GenBank/DDBJ databases">
        <title>Sedimentitalea sp. nov. JM2-8.</title>
        <authorList>
            <person name="Huang J."/>
        </authorList>
    </citation>
    <scope>NUCLEOTIDE SEQUENCE [LARGE SCALE GENOMIC DNA]</scope>
    <source>
        <strain evidence="5 6">JM2-8</strain>
    </source>
</reference>
<keyword evidence="3" id="KW-0804">Transcription</keyword>
<proteinExistence type="predicted"/>